<feature type="domain" description="HTH merR-type" evidence="2">
    <location>
        <begin position="37"/>
        <end position="106"/>
    </location>
</feature>
<dbReference type="InterPro" id="IPR013096">
    <property type="entry name" value="Cupin_2"/>
</dbReference>
<proteinExistence type="predicted"/>
<evidence type="ECO:0000313" key="5">
    <source>
        <dbReference type="Proteomes" id="UP000199205"/>
    </source>
</evidence>
<name>A0A1C3X442_9HYPH</name>
<dbReference type="SUPFAM" id="SSF46955">
    <property type="entry name" value="Putative DNA-binding domain"/>
    <property type="match status" value="1"/>
</dbReference>
<dbReference type="CDD" id="cd00592">
    <property type="entry name" value="HTH_MerR-like"/>
    <property type="match status" value="1"/>
</dbReference>
<accession>A0A1C3X442</accession>
<organism evidence="4 5">
    <name type="scientific">Rhizobium lusitanum</name>
    <dbReference type="NCBI Taxonomy" id="293958"/>
    <lineage>
        <taxon>Bacteria</taxon>
        <taxon>Pseudomonadati</taxon>
        <taxon>Pseudomonadota</taxon>
        <taxon>Alphaproteobacteria</taxon>
        <taxon>Hyphomicrobiales</taxon>
        <taxon>Rhizobiaceae</taxon>
        <taxon>Rhizobium/Agrobacterium group</taxon>
        <taxon>Rhizobium</taxon>
    </lineage>
</organism>
<keyword evidence="1 4" id="KW-0238">DNA-binding</keyword>
<dbReference type="Pfam" id="PF13560">
    <property type="entry name" value="HTH_31"/>
    <property type="match status" value="1"/>
</dbReference>
<dbReference type="Proteomes" id="UP000199205">
    <property type="component" value="Unassembled WGS sequence"/>
</dbReference>
<dbReference type="PROSITE" id="PS50937">
    <property type="entry name" value="HTH_MERR_2"/>
    <property type="match status" value="1"/>
</dbReference>
<gene>
    <name evidence="4" type="ORF">GA0061101_12468</name>
</gene>
<dbReference type="InterPro" id="IPR011051">
    <property type="entry name" value="RmlC_Cupin_sf"/>
</dbReference>
<dbReference type="InterPro" id="IPR000551">
    <property type="entry name" value="MerR-type_HTH_dom"/>
</dbReference>
<dbReference type="Gene3D" id="1.10.1660.10">
    <property type="match status" value="1"/>
</dbReference>
<dbReference type="AlphaFoldDB" id="A0A1C3X442"/>
<dbReference type="EMBL" id="FMAF01000024">
    <property type="protein sequence ID" value="SCB47001.1"/>
    <property type="molecule type" value="Genomic_DNA"/>
</dbReference>
<dbReference type="PANTHER" id="PTHR46797">
    <property type="entry name" value="HTH-TYPE TRANSCRIPTIONAL REGULATOR"/>
    <property type="match status" value="1"/>
</dbReference>
<dbReference type="Pfam" id="PF13411">
    <property type="entry name" value="MerR_1"/>
    <property type="match status" value="1"/>
</dbReference>
<dbReference type="InterPro" id="IPR001387">
    <property type="entry name" value="Cro/C1-type_HTH"/>
</dbReference>
<dbReference type="Gene3D" id="1.10.260.40">
    <property type="entry name" value="lambda repressor-like DNA-binding domains"/>
    <property type="match status" value="1"/>
</dbReference>
<dbReference type="SMART" id="SM00422">
    <property type="entry name" value="HTH_MERR"/>
    <property type="match status" value="1"/>
</dbReference>
<dbReference type="CDD" id="cd00093">
    <property type="entry name" value="HTH_XRE"/>
    <property type="match status" value="1"/>
</dbReference>
<dbReference type="GO" id="GO:0003700">
    <property type="term" value="F:DNA-binding transcription factor activity"/>
    <property type="evidence" value="ECO:0007669"/>
    <property type="project" value="TreeGrafter"/>
</dbReference>
<dbReference type="InterPro" id="IPR009061">
    <property type="entry name" value="DNA-bd_dom_put_sf"/>
</dbReference>
<dbReference type="PROSITE" id="PS50943">
    <property type="entry name" value="HTH_CROC1"/>
    <property type="match status" value="1"/>
</dbReference>
<dbReference type="SUPFAM" id="SSF47413">
    <property type="entry name" value="lambda repressor-like DNA-binding domains"/>
    <property type="match status" value="1"/>
</dbReference>
<protein>
    <submittedName>
        <fullName evidence="4">DNA-binding transcriptional regulator, MerR family</fullName>
    </submittedName>
</protein>
<evidence type="ECO:0000259" key="3">
    <source>
        <dbReference type="PROSITE" id="PS50943"/>
    </source>
</evidence>
<sequence>MREGSRKRFFHAKQIKRLEIRDDWQMSSIEPERSPVRYKVAEAARLAGVSASTLRLWESQGLVVPFRSVTGHRQYSAEDVARLKRISWFRAERGLNPAAIREALENEDASGPAADNGEQMAPSGIGRKLRALRHTAGRTLEQVAADMGITSSTLSTLERTSQGVSFKTLHDLADYYGTTVSRLSGEEREDVPALIRAGEWRTWPATTPGVTVQLLAEGKTMMDCHRFVLSPGAASEGAYRHEGEEFIHVLAGRLELVLDSDHFFDLLPGDSLYFESRRYHSWRNRHDGETILLWVNTPPTF</sequence>
<dbReference type="InterPro" id="IPR050807">
    <property type="entry name" value="TransReg_Diox_bact_type"/>
</dbReference>
<dbReference type="GO" id="GO:0003677">
    <property type="term" value="F:DNA binding"/>
    <property type="evidence" value="ECO:0007669"/>
    <property type="project" value="UniProtKB-KW"/>
</dbReference>
<dbReference type="PANTHER" id="PTHR46797:SF1">
    <property type="entry name" value="METHYLPHOSPHONATE SYNTHASE"/>
    <property type="match status" value="1"/>
</dbReference>
<feature type="domain" description="HTH cro/C1-type" evidence="3">
    <location>
        <begin position="129"/>
        <end position="183"/>
    </location>
</feature>
<dbReference type="InterPro" id="IPR010982">
    <property type="entry name" value="Lambda_DNA-bd_dom_sf"/>
</dbReference>
<evidence type="ECO:0000256" key="1">
    <source>
        <dbReference type="ARBA" id="ARBA00023125"/>
    </source>
</evidence>
<dbReference type="Gene3D" id="2.60.120.10">
    <property type="entry name" value="Jelly Rolls"/>
    <property type="match status" value="1"/>
</dbReference>
<dbReference type="SUPFAM" id="SSF51182">
    <property type="entry name" value="RmlC-like cupins"/>
    <property type="match status" value="1"/>
</dbReference>
<evidence type="ECO:0000259" key="2">
    <source>
        <dbReference type="PROSITE" id="PS50937"/>
    </source>
</evidence>
<dbReference type="CDD" id="cd02209">
    <property type="entry name" value="cupin_XRE_C"/>
    <property type="match status" value="1"/>
</dbReference>
<reference evidence="4 5" key="1">
    <citation type="submission" date="2016-08" db="EMBL/GenBank/DDBJ databases">
        <authorList>
            <person name="Seilhamer J.J."/>
        </authorList>
    </citation>
    <scope>NUCLEOTIDE SEQUENCE [LARGE SCALE GENOMIC DNA]</scope>
    <source>
        <strain evidence="4 5">P1-7</strain>
    </source>
</reference>
<dbReference type="Pfam" id="PF07883">
    <property type="entry name" value="Cupin_2"/>
    <property type="match status" value="1"/>
</dbReference>
<evidence type="ECO:0000313" key="4">
    <source>
        <dbReference type="EMBL" id="SCB47001.1"/>
    </source>
</evidence>
<dbReference type="PROSITE" id="PS00552">
    <property type="entry name" value="HTH_MERR_1"/>
    <property type="match status" value="1"/>
</dbReference>
<dbReference type="SMART" id="SM00530">
    <property type="entry name" value="HTH_XRE"/>
    <property type="match status" value="1"/>
</dbReference>
<dbReference type="GO" id="GO:0005829">
    <property type="term" value="C:cytosol"/>
    <property type="evidence" value="ECO:0007669"/>
    <property type="project" value="TreeGrafter"/>
</dbReference>
<dbReference type="InterPro" id="IPR014710">
    <property type="entry name" value="RmlC-like_jellyroll"/>
</dbReference>